<comment type="similarity">
    <text evidence="1 9">Belongs to the GHMP kinase family. IspE subfamily.</text>
</comment>
<evidence type="ECO:0000256" key="4">
    <source>
        <dbReference type="ARBA" id="ARBA00022679"/>
    </source>
</evidence>
<comment type="caution">
    <text evidence="12">The sequence shown here is derived from an EMBL/GenBank/DDBJ whole genome shotgun (WGS) entry which is preliminary data.</text>
</comment>
<evidence type="ECO:0000256" key="3">
    <source>
        <dbReference type="ARBA" id="ARBA00017473"/>
    </source>
</evidence>
<reference evidence="12 13" key="1">
    <citation type="submission" date="2014-12" db="EMBL/GenBank/DDBJ databases">
        <title>Genome sequencing of Microbacterium hominis TPW29.</title>
        <authorList>
            <person name="Tan P.W."/>
            <person name="Chan K.-G."/>
        </authorList>
    </citation>
    <scope>NUCLEOTIDE SEQUENCE [LARGE SCALE GENOMIC DNA]</scope>
    <source>
        <strain evidence="12 13">TPW29</strain>
    </source>
</reference>
<keyword evidence="5 9" id="KW-0547">Nucleotide-binding</keyword>
<dbReference type="SUPFAM" id="SSF55060">
    <property type="entry name" value="GHMP Kinase, C-terminal domain"/>
    <property type="match status" value="1"/>
</dbReference>
<name>A0A0B4CG20_9MICO</name>
<dbReference type="PANTHER" id="PTHR43527">
    <property type="entry name" value="4-DIPHOSPHOCYTIDYL-2-C-METHYL-D-ERYTHRITOL KINASE, CHLOROPLASTIC"/>
    <property type="match status" value="1"/>
</dbReference>
<feature type="active site" evidence="9">
    <location>
        <position position="18"/>
    </location>
</feature>
<accession>A0A0B4CG20</accession>
<dbReference type="GO" id="GO:0005524">
    <property type="term" value="F:ATP binding"/>
    <property type="evidence" value="ECO:0007669"/>
    <property type="project" value="UniProtKB-UniRule"/>
</dbReference>
<feature type="domain" description="GHMP kinase C-terminal" evidence="11">
    <location>
        <begin position="217"/>
        <end position="290"/>
    </location>
</feature>
<protein>
    <recommendedName>
        <fullName evidence="3 9">4-diphosphocytidyl-2-C-methyl-D-erythritol kinase</fullName>
        <shortName evidence="9">CMK</shortName>
        <ecNumber evidence="2 9">2.7.1.148</ecNumber>
    </recommendedName>
    <alternativeName>
        <fullName evidence="8 9">4-(cytidine-5'-diphospho)-2-C-methyl-D-erythritol kinase</fullName>
    </alternativeName>
</protein>
<comment type="catalytic activity">
    <reaction evidence="9">
        <text>4-CDP-2-C-methyl-D-erythritol + ATP = 4-CDP-2-C-methyl-D-erythritol 2-phosphate + ADP + H(+)</text>
        <dbReference type="Rhea" id="RHEA:18437"/>
        <dbReference type="ChEBI" id="CHEBI:15378"/>
        <dbReference type="ChEBI" id="CHEBI:30616"/>
        <dbReference type="ChEBI" id="CHEBI:57823"/>
        <dbReference type="ChEBI" id="CHEBI:57919"/>
        <dbReference type="ChEBI" id="CHEBI:456216"/>
        <dbReference type="EC" id="2.7.1.148"/>
    </reaction>
</comment>
<dbReference type="HAMAP" id="MF_00061">
    <property type="entry name" value="IspE"/>
    <property type="match status" value="1"/>
</dbReference>
<dbReference type="Pfam" id="PF08544">
    <property type="entry name" value="GHMP_kinases_C"/>
    <property type="match status" value="1"/>
</dbReference>
<dbReference type="PIRSF" id="PIRSF010376">
    <property type="entry name" value="IspE"/>
    <property type="match status" value="1"/>
</dbReference>
<dbReference type="Gene3D" id="3.30.230.10">
    <property type="match status" value="1"/>
</dbReference>
<dbReference type="RefSeq" id="WP_036315277.1">
    <property type="nucleotide sequence ID" value="NZ_JWSZ01000001.1"/>
</dbReference>
<dbReference type="Gene3D" id="3.30.70.890">
    <property type="entry name" value="GHMP kinase, C-terminal domain"/>
    <property type="match status" value="1"/>
</dbReference>
<evidence type="ECO:0000256" key="1">
    <source>
        <dbReference type="ARBA" id="ARBA00009684"/>
    </source>
</evidence>
<evidence type="ECO:0000313" key="13">
    <source>
        <dbReference type="Proteomes" id="UP000031202"/>
    </source>
</evidence>
<keyword evidence="7 9" id="KW-0067">ATP-binding</keyword>
<dbReference type="PANTHER" id="PTHR43527:SF2">
    <property type="entry name" value="4-DIPHOSPHOCYTIDYL-2-C-METHYL-D-ERYTHRITOL KINASE, CHLOROPLASTIC"/>
    <property type="match status" value="1"/>
</dbReference>
<feature type="binding site" evidence="9">
    <location>
        <begin position="104"/>
        <end position="114"/>
    </location>
    <ligand>
        <name>ATP</name>
        <dbReference type="ChEBI" id="CHEBI:30616"/>
    </ligand>
</feature>
<evidence type="ECO:0000256" key="8">
    <source>
        <dbReference type="ARBA" id="ARBA00032554"/>
    </source>
</evidence>
<dbReference type="InterPro" id="IPR036554">
    <property type="entry name" value="GHMP_kinase_C_sf"/>
</dbReference>
<evidence type="ECO:0000259" key="10">
    <source>
        <dbReference type="Pfam" id="PF00288"/>
    </source>
</evidence>
<dbReference type="InterPro" id="IPR006204">
    <property type="entry name" value="GHMP_kinase_N_dom"/>
</dbReference>
<dbReference type="EC" id="2.7.1.148" evidence="2 9"/>
<keyword evidence="4 9" id="KW-0808">Transferase</keyword>
<comment type="pathway">
    <text evidence="9">Isoprenoid biosynthesis; isopentenyl diphosphate biosynthesis via DXP pathway; isopentenyl diphosphate from 1-deoxy-D-xylulose 5-phosphate: step 3/6.</text>
</comment>
<sequence length="313" mass="31415">MTTAAVAGRRVHVRAPGKINIAFDVGDAQPDGYHDVASVYQAVSAYEDVWAQVADDFTLAVTGDLDVSGVPLDESNLAVRAARRVAERLGWRGGIHLDIHKGVPVAGGMGGGSADAAAALVAVNELLGGGLTTLELQELAAPLGADVPFAVLGGTAIGTGRGDELAPALARGRFDWVLVTSADGLSTPAVYRELDRLRALPDIAPAHGVPAADPVVMQALRAGDPAALAVAVHNDLQEAALSLRPSLAATLRGGHRAGALAGLVSGSGPTVAFLAADERGAAALASELAASAAPGSRVLHVHGPVPGARVISA</sequence>
<dbReference type="InterPro" id="IPR014721">
    <property type="entry name" value="Ribsml_uS5_D2-typ_fold_subgr"/>
</dbReference>
<dbReference type="SUPFAM" id="SSF54211">
    <property type="entry name" value="Ribosomal protein S5 domain 2-like"/>
    <property type="match status" value="1"/>
</dbReference>
<evidence type="ECO:0000256" key="7">
    <source>
        <dbReference type="ARBA" id="ARBA00022840"/>
    </source>
</evidence>
<dbReference type="Proteomes" id="UP000031202">
    <property type="component" value="Unassembled WGS sequence"/>
</dbReference>
<dbReference type="AlphaFoldDB" id="A0A0B4CG20"/>
<dbReference type="NCBIfam" id="NF002870">
    <property type="entry name" value="PRK03188.1"/>
    <property type="match status" value="1"/>
</dbReference>
<dbReference type="Pfam" id="PF00288">
    <property type="entry name" value="GHMP_kinases_N"/>
    <property type="match status" value="1"/>
</dbReference>
<comment type="function">
    <text evidence="9">Catalyzes the phosphorylation of the position 2 hydroxy group of 4-diphosphocytidyl-2C-methyl-D-erythritol.</text>
</comment>
<dbReference type="NCBIfam" id="TIGR00154">
    <property type="entry name" value="ispE"/>
    <property type="match status" value="1"/>
</dbReference>
<evidence type="ECO:0000256" key="6">
    <source>
        <dbReference type="ARBA" id="ARBA00022777"/>
    </source>
</evidence>
<dbReference type="GO" id="GO:0050515">
    <property type="term" value="F:4-(cytidine 5'-diphospho)-2-C-methyl-D-erythritol kinase activity"/>
    <property type="evidence" value="ECO:0007669"/>
    <property type="project" value="UniProtKB-UniRule"/>
</dbReference>
<dbReference type="InterPro" id="IPR004424">
    <property type="entry name" value="IspE"/>
</dbReference>
<evidence type="ECO:0000256" key="2">
    <source>
        <dbReference type="ARBA" id="ARBA00012052"/>
    </source>
</evidence>
<dbReference type="PRINTS" id="PR00958">
    <property type="entry name" value="HOMSERKINASE"/>
</dbReference>
<keyword evidence="6 9" id="KW-0418">Kinase</keyword>
<dbReference type="EMBL" id="JWSZ01000001">
    <property type="protein sequence ID" value="KIC60214.1"/>
    <property type="molecule type" value="Genomic_DNA"/>
</dbReference>
<dbReference type="InterPro" id="IPR020568">
    <property type="entry name" value="Ribosomal_Su5_D2-typ_SF"/>
</dbReference>
<evidence type="ECO:0000313" key="12">
    <source>
        <dbReference type="EMBL" id="KIC60214.1"/>
    </source>
</evidence>
<gene>
    <name evidence="9" type="primary">ispE</name>
    <name evidence="12" type="ORF">RM52_02125</name>
</gene>
<organism evidence="12 13">
    <name type="scientific">Microbacterium hominis</name>
    <dbReference type="NCBI Taxonomy" id="162426"/>
    <lineage>
        <taxon>Bacteria</taxon>
        <taxon>Bacillati</taxon>
        <taxon>Actinomycetota</taxon>
        <taxon>Actinomycetes</taxon>
        <taxon>Micrococcales</taxon>
        <taxon>Microbacteriaceae</taxon>
        <taxon>Microbacterium</taxon>
    </lineage>
</organism>
<dbReference type="GO" id="GO:0019288">
    <property type="term" value="P:isopentenyl diphosphate biosynthetic process, methylerythritol 4-phosphate pathway"/>
    <property type="evidence" value="ECO:0007669"/>
    <property type="project" value="UniProtKB-UniRule"/>
</dbReference>
<proteinExistence type="inferred from homology"/>
<feature type="active site" evidence="9">
    <location>
        <position position="146"/>
    </location>
</feature>
<dbReference type="UniPathway" id="UPA00056">
    <property type="reaction ID" value="UER00094"/>
</dbReference>
<dbReference type="GO" id="GO:0016114">
    <property type="term" value="P:terpenoid biosynthetic process"/>
    <property type="evidence" value="ECO:0007669"/>
    <property type="project" value="UniProtKB-UniRule"/>
</dbReference>
<evidence type="ECO:0000256" key="5">
    <source>
        <dbReference type="ARBA" id="ARBA00022741"/>
    </source>
</evidence>
<evidence type="ECO:0000259" key="11">
    <source>
        <dbReference type="Pfam" id="PF08544"/>
    </source>
</evidence>
<feature type="domain" description="GHMP kinase N-terminal" evidence="10">
    <location>
        <begin position="76"/>
        <end position="154"/>
    </location>
</feature>
<keyword evidence="9" id="KW-0414">Isoprene biosynthesis</keyword>
<evidence type="ECO:0000256" key="9">
    <source>
        <dbReference type="HAMAP-Rule" id="MF_00061"/>
    </source>
</evidence>
<dbReference type="InterPro" id="IPR013750">
    <property type="entry name" value="GHMP_kinase_C_dom"/>
</dbReference>